<dbReference type="Pfam" id="PF10029">
    <property type="entry name" value="DUF2271"/>
    <property type="match status" value="1"/>
</dbReference>
<dbReference type="InterPro" id="IPR014469">
    <property type="entry name" value="DUF2271"/>
</dbReference>
<protein>
    <submittedName>
        <fullName evidence="1">DUF2271 domain-containing protein</fullName>
    </submittedName>
</protein>
<keyword evidence="2" id="KW-1185">Reference proteome</keyword>
<gene>
    <name evidence="1" type="ORF">FM038_008525</name>
</gene>
<organism evidence="1 2">
    <name type="scientific">Shewanella eurypsychrophilus</name>
    <dbReference type="NCBI Taxonomy" id="2593656"/>
    <lineage>
        <taxon>Bacteria</taxon>
        <taxon>Pseudomonadati</taxon>
        <taxon>Pseudomonadota</taxon>
        <taxon>Gammaproteobacteria</taxon>
        <taxon>Alteromonadales</taxon>
        <taxon>Shewanellaceae</taxon>
        <taxon>Shewanella</taxon>
    </lineage>
</organism>
<dbReference type="EMBL" id="CP045503">
    <property type="protein sequence ID" value="QPG57481.1"/>
    <property type="molecule type" value="Genomic_DNA"/>
</dbReference>
<name>A0ABX6V4A3_9GAMM</name>
<proteinExistence type="predicted"/>
<reference evidence="1" key="1">
    <citation type="submission" date="2021-07" db="EMBL/GenBank/DDBJ databases">
        <title>Shewanella sp. YLB-07 whole genome sequence.</title>
        <authorList>
            <person name="Yu L."/>
        </authorList>
    </citation>
    <scope>NUCLEOTIDE SEQUENCE</scope>
    <source>
        <strain evidence="1">YLB-08</strain>
    </source>
</reference>
<accession>A0ABX6V4A3</accession>
<sequence length="172" mass="20089">MKLTQRLLITLFIFGFITVVSAKPIPTKKEKRLSVEIALTQFTSFSEKPYLALWYSEENKTNTPLLVLRADSKWLRDLKSFWRYIARYQREKLDGVTSATVKSGAHQFTFELPHNALSKKYRYWLEVVRENGDRELLNISIAPNTEHVNSHLIEKNCVQGKQEIDSFCVSYQ</sequence>
<evidence type="ECO:0000313" key="1">
    <source>
        <dbReference type="EMBL" id="QPG57481.1"/>
    </source>
</evidence>
<evidence type="ECO:0000313" key="2">
    <source>
        <dbReference type="Proteomes" id="UP000316416"/>
    </source>
</evidence>
<dbReference type="RefSeq" id="WP_142872843.1">
    <property type="nucleotide sequence ID" value="NZ_CP045503.2"/>
</dbReference>
<dbReference type="Proteomes" id="UP000316416">
    <property type="component" value="Chromosome"/>
</dbReference>